<dbReference type="PANTHER" id="PTHR11733:SF241">
    <property type="entry name" value="GH26575P-RELATED"/>
    <property type="match status" value="1"/>
</dbReference>
<dbReference type="SUPFAM" id="SSF55486">
    <property type="entry name" value="Metalloproteases ('zincins'), catalytic domain"/>
    <property type="match status" value="1"/>
</dbReference>
<feature type="domain" description="Peptidase M13 C-terminal" evidence="1">
    <location>
        <begin position="202"/>
        <end position="268"/>
    </location>
</feature>
<reference evidence="2" key="1">
    <citation type="journal article" date="2020" name="Cell">
        <title>Large-Scale Comparative Analyses of Tick Genomes Elucidate Their Genetic Diversity and Vector Capacities.</title>
        <authorList>
            <consortium name="Tick Genome and Microbiome Consortium (TIGMIC)"/>
            <person name="Jia N."/>
            <person name="Wang J."/>
            <person name="Shi W."/>
            <person name="Du L."/>
            <person name="Sun Y."/>
            <person name="Zhan W."/>
            <person name="Jiang J.F."/>
            <person name="Wang Q."/>
            <person name="Zhang B."/>
            <person name="Ji P."/>
            <person name="Bell-Sakyi L."/>
            <person name="Cui X.M."/>
            <person name="Yuan T.T."/>
            <person name="Jiang B.G."/>
            <person name="Yang W.F."/>
            <person name="Lam T.T."/>
            <person name="Chang Q.C."/>
            <person name="Ding S.J."/>
            <person name="Wang X.J."/>
            <person name="Zhu J.G."/>
            <person name="Ruan X.D."/>
            <person name="Zhao L."/>
            <person name="Wei J.T."/>
            <person name="Ye R.Z."/>
            <person name="Que T.C."/>
            <person name="Du C.H."/>
            <person name="Zhou Y.H."/>
            <person name="Cheng J.X."/>
            <person name="Dai P.F."/>
            <person name="Guo W.B."/>
            <person name="Han X.H."/>
            <person name="Huang E.J."/>
            <person name="Li L.F."/>
            <person name="Wei W."/>
            <person name="Gao Y.C."/>
            <person name="Liu J.Z."/>
            <person name="Shao H.Z."/>
            <person name="Wang X."/>
            <person name="Wang C.C."/>
            <person name="Yang T.C."/>
            <person name="Huo Q.B."/>
            <person name="Li W."/>
            <person name="Chen H.Y."/>
            <person name="Chen S.E."/>
            <person name="Zhou L.G."/>
            <person name="Ni X.B."/>
            <person name="Tian J.H."/>
            <person name="Sheng Y."/>
            <person name="Liu T."/>
            <person name="Pan Y.S."/>
            <person name="Xia L.Y."/>
            <person name="Li J."/>
            <person name="Zhao F."/>
            <person name="Cao W.C."/>
        </authorList>
    </citation>
    <scope>NUCLEOTIDE SEQUENCE</scope>
    <source>
        <strain evidence="2">Rsan-2018</strain>
    </source>
</reference>
<evidence type="ECO:0000313" key="3">
    <source>
        <dbReference type="Proteomes" id="UP000821837"/>
    </source>
</evidence>
<dbReference type="Proteomes" id="UP000821837">
    <property type="component" value="Unassembled WGS sequence"/>
</dbReference>
<keyword evidence="3" id="KW-1185">Reference proteome</keyword>
<sequence>MRVKLAAPACVPQSRELFFLPSLLEARRCKQRLLLGTAASGQSSAETITWTSPAAYLVRYLDVYNSAVVMGSVLYPPVLQTSGDHRDVFNYAGLAFLFSKLLYGAVGQQGSLRDSVGAPRPWWSNATRQGFSQAVRCFEDLYQFDARFIDDDIGAAVAVSVAFAAYERRLRDRYTRDAGGLWGRGIRWLLRWPRWLNSAGRNEFADDQAFFMNHCLLFCSRKTSRLYSEGWVSAEQKCNLPMKNSPDFWRAFQCSKDDAMRADKSCELI</sequence>
<dbReference type="GO" id="GO:0005886">
    <property type="term" value="C:plasma membrane"/>
    <property type="evidence" value="ECO:0007669"/>
    <property type="project" value="TreeGrafter"/>
</dbReference>
<gene>
    <name evidence="2" type="ORF">HPB52_025637</name>
</gene>
<dbReference type="OMA" id="TEYEFAD"/>
<dbReference type="InterPro" id="IPR024079">
    <property type="entry name" value="MetalloPept_cat_dom_sf"/>
</dbReference>
<proteinExistence type="predicted"/>
<dbReference type="Pfam" id="PF01431">
    <property type="entry name" value="Peptidase_M13"/>
    <property type="match status" value="1"/>
</dbReference>
<dbReference type="VEuPathDB" id="VectorBase:RSAN_058367"/>
<evidence type="ECO:0000259" key="1">
    <source>
        <dbReference type="Pfam" id="PF01431"/>
    </source>
</evidence>
<dbReference type="GO" id="GO:0016485">
    <property type="term" value="P:protein processing"/>
    <property type="evidence" value="ECO:0007669"/>
    <property type="project" value="TreeGrafter"/>
</dbReference>
<accession>A0A9D4P8K5</accession>
<dbReference type="PROSITE" id="PS51885">
    <property type="entry name" value="NEPRILYSIN"/>
    <property type="match status" value="1"/>
</dbReference>
<reference evidence="2" key="2">
    <citation type="submission" date="2021-09" db="EMBL/GenBank/DDBJ databases">
        <authorList>
            <person name="Jia N."/>
            <person name="Wang J."/>
            <person name="Shi W."/>
            <person name="Du L."/>
            <person name="Sun Y."/>
            <person name="Zhan W."/>
            <person name="Jiang J."/>
            <person name="Wang Q."/>
            <person name="Zhang B."/>
            <person name="Ji P."/>
            <person name="Sakyi L.B."/>
            <person name="Cui X."/>
            <person name="Yuan T."/>
            <person name="Jiang B."/>
            <person name="Yang W."/>
            <person name="Lam T.T.-Y."/>
            <person name="Chang Q."/>
            <person name="Ding S."/>
            <person name="Wang X."/>
            <person name="Zhu J."/>
            <person name="Ruan X."/>
            <person name="Zhao L."/>
            <person name="Wei J."/>
            <person name="Que T."/>
            <person name="Du C."/>
            <person name="Cheng J."/>
            <person name="Dai P."/>
            <person name="Han X."/>
            <person name="Huang E."/>
            <person name="Gao Y."/>
            <person name="Liu J."/>
            <person name="Shao H."/>
            <person name="Ye R."/>
            <person name="Li L."/>
            <person name="Wei W."/>
            <person name="Wang X."/>
            <person name="Wang C."/>
            <person name="Huo Q."/>
            <person name="Li W."/>
            <person name="Guo W."/>
            <person name="Chen H."/>
            <person name="Chen S."/>
            <person name="Zhou L."/>
            <person name="Zhou L."/>
            <person name="Ni X."/>
            <person name="Tian J."/>
            <person name="Zhou Y."/>
            <person name="Sheng Y."/>
            <person name="Liu T."/>
            <person name="Pan Y."/>
            <person name="Xia L."/>
            <person name="Li J."/>
            <person name="Zhao F."/>
            <person name="Cao W."/>
        </authorList>
    </citation>
    <scope>NUCLEOTIDE SEQUENCE</scope>
    <source>
        <strain evidence="2">Rsan-2018</strain>
        <tissue evidence="2">Larvae</tissue>
    </source>
</reference>
<protein>
    <recommendedName>
        <fullName evidence="1">Peptidase M13 C-terminal domain-containing protein</fullName>
    </recommendedName>
</protein>
<dbReference type="EMBL" id="JABSTV010002280">
    <property type="protein sequence ID" value="KAH7931490.1"/>
    <property type="molecule type" value="Genomic_DNA"/>
</dbReference>
<evidence type="ECO:0000313" key="2">
    <source>
        <dbReference type="EMBL" id="KAH7931490.1"/>
    </source>
</evidence>
<dbReference type="InterPro" id="IPR000718">
    <property type="entry name" value="Peptidase_M13"/>
</dbReference>
<name>A0A9D4P8K5_RHISA</name>
<dbReference type="Gene3D" id="3.40.390.10">
    <property type="entry name" value="Collagenase (Catalytic Domain)"/>
    <property type="match status" value="1"/>
</dbReference>
<dbReference type="InterPro" id="IPR018497">
    <property type="entry name" value="Peptidase_M13_C"/>
</dbReference>
<organism evidence="2 3">
    <name type="scientific">Rhipicephalus sanguineus</name>
    <name type="common">Brown dog tick</name>
    <name type="synonym">Ixodes sanguineus</name>
    <dbReference type="NCBI Taxonomy" id="34632"/>
    <lineage>
        <taxon>Eukaryota</taxon>
        <taxon>Metazoa</taxon>
        <taxon>Ecdysozoa</taxon>
        <taxon>Arthropoda</taxon>
        <taxon>Chelicerata</taxon>
        <taxon>Arachnida</taxon>
        <taxon>Acari</taxon>
        <taxon>Parasitiformes</taxon>
        <taxon>Ixodida</taxon>
        <taxon>Ixodoidea</taxon>
        <taxon>Ixodidae</taxon>
        <taxon>Rhipicephalinae</taxon>
        <taxon>Rhipicephalus</taxon>
        <taxon>Rhipicephalus</taxon>
    </lineage>
</organism>
<dbReference type="PANTHER" id="PTHR11733">
    <property type="entry name" value="ZINC METALLOPROTEASE FAMILY M13 NEPRILYSIN-RELATED"/>
    <property type="match status" value="1"/>
</dbReference>
<dbReference type="GO" id="GO:0004222">
    <property type="term" value="F:metalloendopeptidase activity"/>
    <property type="evidence" value="ECO:0007669"/>
    <property type="project" value="InterPro"/>
</dbReference>
<dbReference type="AlphaFoldDB" id="A0A9D4P8K5"/>
<comment type="caution">
    <text evidence="2">The sequence shown here is derived from an EMBL/GenBank/DDBJ whole genome shotgun (WGS) entry which is preliminary data.</text>
</comment>